<gene>
    <name evidence="1" type="ORF">L9F63_020243</name>
</gene>
<accession>A0AAD8EDL2</accession>
<reference evidence="1" key="2">
    <citation type="submission" date="2023-05" db="EMBL/GenBank/DDBJ databases">
        <authorList>
            <person name="Fouks B."/>
        </authorList>
    </citation>
    <scope>NUCLEOTIDE SEQUENCE</scope>
    <source>
        <strain evidence="1">Stay&amp;Tobe</strain>
        <tissue evidence="1">Testes</tissue>
    </source>
</reference>
<feature type="non-terminal residue" evidence="1">
    <location>
        <position position="1"/>
    </location>
</feature>
<comment type="caution">
    <text evidence="1">The sequence shown here is derived from an EMBL/GenBank/DDBJ whole genome shotgun (WGS) entry which is preliminary data.</text>
</comment>
<keyword evidence="2" id="KW-1185">Reference proteome</keyword>
<reference evidence="1" key="1">
    <citation type="journal article" date="2023" name="IScience">
        <title>Live-bearing cockroach genome reveals convergent evolutionary mechanisms linked to viviparity in insects and beyond.</title>
        <authorList>
            <person name="Fouks B."/>
            <person name="Harrison M.C."/>
            <person name="Mikhailova A.A."/>
            <person name="Marchal E."/>
            <person name="English S."/>
            <person name="Carruthers M."/>
            <person name="Jennings E.C."/>
            <person name="Chiamaka E.L."/>
            <person name="Frigard R.A."/>
            <person name="Pippel M."/>
            <person name="Attardo G.M."/>
            <person name="Benoit J.B."/>
            <person name="Bornberg-Bauer E."/>
            <person name="Tobe S.S."/>
        </authorList>
    </citation>
    <scope>NUCLEOTIDE SEQUENCE</scope>
    <source>
        <strain evidence="1">Stay&amp;Tobe</strain>
    </source>
</reference>
<dbReference type="EMBL" id="JASPKZ010007209">
    <property type="protein sequence ID" value="KAJ9586106.1"/>
    <property type="molecule type" value="Genomic_DNA"/>
</dbReference>
<feature type="non-terminal residue" evidence="1">
    <location>
        <position position="67"/>
    </location>
</feature>
<name>A0AAD8EDL2_DIPPU</name>
<organism evidence="1 2">
    <name type="scientific">Diploptera punctata</name>
    <name type="common">Pacific beetle cockroach</name>
    <dbReference type="NCBI Taxonomy" id="6984"/>
    <lineage>
        <taxon>Eukaryota</taxon>
        <taxon>Metazoa</taxon>
        <taxon>Ecdysozoa</taxon>
        <taxon>Arthropoda</taxon>
        <taxon>Hexapoda</taxon>
        <taxon>Insecta</taxon>
        <taxon>Pterygota</taxon>
        <taxon>Neoptera</taxon>
        <taxon>Polyneoptera</taxon>
        <taxon>Dictyoptera</taxon>
        <taxon>Blattodea</taxon>
        <taxon>Blaberoidea</taxon>
        <taxon>Blaberidae</taxon>
        <taxon>Diplopterinae</taxon>
        <taxon>Diploptera</taxon>
    </lineage>
</organism>
<protein>
    <submittedName>
        <fullName evidence="1">Uncharacterized protein</fullName>
    </submittedName>
</protein>
<proteinExistence type="predicted"/>
<dbReference type="AlphaFoldDB" id="A0AAD8EDL2"/>
<sequence length="67" mass="7666">KATFEFNIGTEFIQMHHSTRKNTSYNKTAFNTDNDFAAPTQLPTQNFRISNQLNPVYISNILFPVGL</sequence>
<dbReference type="Proteomes" id="UP001233999">
    <property type="component" value="Unassembled WGS sequence"/>
</dbReference>
<evidence type="ECO:0000313" key="2">
    <source>
        <dbReference type="Proteomes" id="UP001233999"/>
    </source>
</evidence>
<evidence type="ECO:0000313" key="1">
    <source>
        <dbReference type="EMBL" id="KAJ9586106.1"/>
    </source>
</evidence>